<evidence type="ECO:0000256" key="1">
    <source>
        <dbReference type="ARBA" id="ARBA00008791"/>
    </source>
</evidence>
<dbReference type="EMBL" id="SJPQ01000002">
    <property type="protein sequence ID" value="TWT88659.1"/>
    <property type="molecule type" value="Genomic_DNA"/>
</dbReference>
<dbReference type="OrthoDB" id="9804721at2"/>
<dbReference type="Gene3D" id="3.40.50.12370">
    <property type="match status" value="1"/>
</dbReference>
<reference evidence="3 4" key="1">
    <citation type="submission" date="2019-02" db="EMBL/GenBank/DDBJ databases">
        <title>Deep-cultivation of Planctomycetes and their phenomic and genomic characterization uncovers novel biology.</title>
        <authorList>
            <person name="Wiegand S."/>
            <person name="Jogler M."/>
            <person name="Boedeker C."/>
            <person name="Pinto D."/>
            <person name="Vollmers J."/>
            <person name="Rivas-Marin E."/>
            <person name="Kohn T."/>
            <person name="Peeters S.H."/>
            <person name="Heuer A."/>
            <person name="Rast P."/>
            <person name="Oberbeckmann S."/>
            <person name="Bunk B."/>
            <person name="Jeske O."/>
            <person name="Meyerdierks A."/>
            <person name="Storesund J.E."/>
            <person name="Kallscheuer N."/>
            <person name="Luecker S."/>
            <person name="Lage O.M."/>
            <person name="Pohl T."/>
            <person name="Merkel B.J."/>
            <person name="Hornburger P."/>
            <person name="Mueller R.-W."/>
            <person name="Bruemmer F."/>
            <person name="Labrenz M."/>
            <person name="Spormann A.M."/>
            <person name="Op Den Camp H."/>
            <person name="Overmann J."/>
            <person name="Amann R."/>
            <person name="Jetten M.S.M."/>
            <person name="Mascher T."/>
            <person name="Medema M.H."/>
            <person name="Devos D.P."/>
            <person name="Kaster A.-K."/>
            <person name="Ovreas L."/>
            <person name="Rohde M."/>
            <person name="Galperin M.Y."/>
            <person name="Jogler C."/>
        </authorList>
    </citation>
    <scope>NUCLEOTIDE SEQUENCE [LARGE SCALE GENOMIC DNA]</scope>
    <source>
        <strain evidence="3 4">Mal64</strain>
    </source>
</reference>
<dbReference type="PANTHER" id="PTHR46268">
    <property type="entry name" value="STRESS RESPONSE PROTEIN NHAX"/>
    <property type="match status" value="1"/>
</dbReference>
<proteinExistence type="inferred from homology"/>
<dbReference type="RefSeq" id="WP_146399902.1">
    <property type="nucleotide sequence ID" value="NZ_SJPQ01000002.1"/>
</dbReference>
<accession>A0A5C5ZML5</accession>
<feature type="domain" description="UspA" evidence="2">
    <location>
        <begin position="199"/>
        <end position="276"/>
    </location>
</feature>
<name>A0A5C5ZML5_9BACT</name>
<dbReference type="CDD" id="cd00293">
    <property type="entry name" value="USP-like"/>
    <property type="match status" value="2"/>
</dbReference>
<dbReference type="SUPFAM" id="SSF52402">
    <property type="entry name" value="Adenine nucleotide alpha hydrolases-like"/>
    <property type="match status" value="2"/>
</dbReference>
<protein>
    <submittedName>
        <fullName evidence="3">Universal stress protein family protein</fullName>
    </submittedName>
</protein>
<dbReference type="AlphaFoldDB" id="A0A5C5ZML5"/>
<keyword evidence="4" id="KW-1185">Reference proteome</keyword>
<comment type="similarity">
    <text evidence="1">Belongs to the universal stress protein A family.</text>
</comment>
<dbReference type="Pfam" id="PF00582">
    <property type="entry name" value="Usp"/>
    <property type="match status" value="2"/>
</dbReference>
<comment type="caution">
    <text evidence="3">The sequence shown here is derived from an EMBL/GenBank/DDBJ whole genome shotgun (WGS) entry which is preliminary data.</text>
</comment>
<feature type="domain" description="UspA" evidence="2">
    <location>
        <begin position="1"/>
        <end position="121"/>
    </location>
</feature>
<evidence type="ECO:0000313" key="4">
    <source>
        <dbReference type="Proteomes" id="UP000315440"/>
    </source>
</evidence>
<dbReference type="Proteomes" id="UP000315440">
    <property type="component" value="Unassembled WGS sequence"/>
</dbReference>
<gene>
    <name evidence="3" type="ORF">Mal64_21460</name>
</gene>
<evidence type="ECO:0000259" key="2">
    <source>
        <dbReference type="Pfam" id="PF00582"/>
    </source>
</evidence>
<evidence type="ECO:0000313" key="3">
    <source>
        <dbReference type="EMBL" id="TWT88659.1"/>
    </source>
</evidence>
<organism evidence="3 4">
    <name type="scientific">Pseudobythopirellula maris</name>
    <dbReference type="NCBI Taxonomy" id="2527991"/>
    <lineage>
        <taxon>Bacteria</taxon>
        <taxon>Pseudomonadati</taxon>
        <taxon>Planctomycetota</taxon>
        <taxon>Planctomycetia</taxon>
        <taxon>Pirellulales</taxon>
        <taxon>Lacipirellulaceae</taxon>
        <taxon>Pseudobythopirellula</taxon>
    </lineage>
</organism>
<dbReference type="PANTHER" id="PTHR46268:SF6">
    <property type="entry name" value="UNIVERSAL STRESS PROTEIN UP12"/>
    <property type="match status" value="1"/>
</dbReference>
<dbReference type="InterPro" id="IPR006016">
    <property type="entry name" value="UspA"/>
</dbReference>
<sequence length="280" mass="30785">MIGRILLGIGGTDCAESSIHTAVDLARRHDAELTGVTLLGVKQLMNVGPVPIGAGGFAADLREHRLQEARERAEEGVEQFADACQEAKVRFSVLREERDEAFNYLVSQSRYHDLVVLGLHGAFELGMPGEPHYDPSVVLMKLITGGVRPLLAVGPEVRDYHRAMIAYSGSVASAKTMKRFVQMRPWGDMRVRIVAFGHDAERRRSHLQHAAEYCRANGLEPETHHHDGPAKGGLLEAADDWGADLIVMGNSARNLLVRRVLGDTMLDTVQRSPLPLFLGQ</sequence>